<protein>
    <submittedName>
        <fullName evidence="2">Uncharacterized protein</fullName>
    </submittedName>
</protein>
<gene>
    <name evidence="2" type="ORF">FEV09_23835</name>
</gene>
<accession>A0A9X4MDS2</accession>
<reference evidence="2" key="1">
    <citation type="submission" date="2019-05" db="EMBL/GenBank/DDBJ databases">
        <title>Whole genome sequencing of Pseudanabaena catenata USMAC16.</title>
        <authorList>
            <person name="Khan Z."/>
            <person name="Omar W.M."/>
            <person name="Convey P."/>
            <person name="Merican F."/>
            <person name="Najimudin N."/>
        </authorList>
    </citation>
    <scope>NUCLEOTIDE SEQUENCE</scope>
    <source>
        <strain evidence="2">USMAC16</strain>
    </source>
</reference>
<evidence type="ECO:0000313" key="3">
    <source>
        <dbReference type="Proteomes" id="UP001152872"/>
    </source>
</evidence>
<dbReference type="AlphaFoldDB" id="A0A9X4MDS2"/>
<sequence length="69" mass="7652">FRIGSPACSPNLVVSPLVGNLGVSVLLFLAFLSSKNGFPVQKRSTKTTLIPNPQYSRFHSLRFPQFFIL</sequence>
<evidence type="ECO:0000313" key="2">
    <source>
        <dbReference type="EMBL" id="MDG3497552.1"/>
    </source>
</evidence>
<keyword evidence="1" id="KW-1133">Transmembrane helix</keyword>
<proteinExistence type="predicted"/>
<keyword evidence="1" id="KW-0472">Membrane</keyword>
<feature type="non-terminal residue" evidence="2">
    <location>
        <position position="1"/>
    </location>
</feature>
<dbReference type="Proteomes" id="UP001152872">
    <property type="component" value="Unassembled WGS sequence"/>
</dbReference>
<name>A0A9X4MDS2_9CYAN</name>
<dbReference type="EMBL" id="VBTY01000431">
    <property type="protein sequence ID" value="MDG3497552.1"/>
    <property type="molecule type" value="Genomic_DNA"/>
</dbReference>
<evidence type="ECO:0000256" key="1">
    <source>
        <dbReference type="SAM" id="Phobius"/>
    </source>
</evidence>
<keyword evidence="3" id="KW-1185">Reference proteome</keyword>
<comment type="caution">
    <text evidence="2">The sequence shown here is derived from an EMBL/GenBank/DDBJ whole genome shotgun (WGS) entry which is preliminary data.</text>
</comment>
<keyword evidence="1" id="KW-0812">Transmembrane</keyword>
<organism evidence="2 3">
    <name type="scientific">Pseudanabaena catenata USMAC16</name>
    <dbReference type="NCBI Taxonomy" id="1855837"/>
    <lineage>
        <taxon>Bacteria</taxon>
        <taxon>Bacillati</taxon>
        <taxon>Cyanobacteriota</taxon>
        <taxon>Cyanophyceae</taxon>
        <taxon>Pseudanabaenales</taxon>
        <taxon>Pseudanabaenaceae</taxon>
        <taxon>Pseudanabaena</taxon>
    </lineage>
</organism>
<feature type="transmembrane region" description="Helical" evidence="1">
    <location>
        <begin position="12"/>
        <end position="33"/>
    </location>
</feature>